<dbReference type="InterPro" id="IPR013078">
    <property type="entry name" value="His_Pase_superF_clade-1"/>
</dbReference>
<sequence length="220" mass="24845">MELYFTRHGKTEWNQELRFQGMSGDSPLLPTSYEEIKLLGQELREVPFEKIFSSTSLRARKTAEGIRAELQSPVEIVYTDLLKELGLGKLEGQSIEEMREFYSKELDHMRYRLDLYNPKSFGGEPIQQAIDRITTVVEGALSEGEGPYLFVGHGASLTAGIQALTGKELGELRSMGGLKNNSLSILKVTEFEKSTPFELKVWNDDSFLRESVEGAEKQEN</sequence>
<dbReference type="OrthoDB" id="9782128at2"/>
<dbReference type="GO" id="GO:0016791">
    <property type="term" value="F:phosphatase activity"/>
    <property type="evidence" value="ECO:0007669"/>
    <property type="project" value="TreeGrafter"/>
</dbReference>
<evidence type="ECO:0000313" key="3">
    <source>
        <dbReference type="EMBL" id="OEH83342.1"/>
    </source>
</evidence>
<accession>A0A1E5KZK9</accession>
<dbReference type="Gene3D" id="3.40.50.1240">
    <property type="entry name" value="Phosphoglycerate mutase-like"/>
    <property type="match status" value="1"/>
</dbReference>
<keyword evidence="4" id="KW-1185">Reference proteome</keyword>
<gene>
    <name evidence="3" type="ORF">BCR26_09790</name>
</gene>
<feature type="binding site" evidence="2">
    <location>
        <position position="58"/>
    </location>
    <ligand>
        <name>substrate</name>
    </ligand>
</feature>
<dbReference type="EMBL" id="MIEK01000008">
    <property type="protein sequence ID" value="OEH83342.1"/>
    <property type="molecule type" value="Genomic_DNA"/>
</dbReference>
<dbReference type="GO" id="GO:0005737">
    <property type="term" value="C:cytoplasm"/>
    <property type="evidence" value="ECO:0007669"/>
    <property type="project" value="TreeGrafter"/>
</dbReference>
<dbReference type="Proteomes" id="UP000095256">
    <property type="component" value="Unassembled WGS sequence"/>
</dbReference>
<dbReference type="AlphaFoldDB" id="A0A1E5KZK9"/>
<comment type="caution">
    <text evidence="3">The sequence shown here is derived from an EMBL/GenBank/DDBJ whole genome shotgun (WGS) entry which is preliminary data.</text>
</comment>
<name>A0A1E5KZK9_9ENTE</name>
<dbReference type="CDD" id="cd07067">
    <property type="entry name" value="HP_PGM_like"/>
    <property type="match status" value="1"/>
</dbReference>
<dbReference type="SUPFAM" id="SSF53254">
    <property type="entry name" value="Phosphoglycerate mutase-like"/>
    <property type="match status" value="1"/>
</dbReference>
<protein>
    <submittedName>
        <fullName evidence="3">Phosphoglycerate mutase</fullName>
    </submittedName>
</protein>
<dbReference type="Pfam" id="PF00300">
    <property type="entry name" value="His_Phos_1"/>
    <property type="match status" value="1"/>
</dbReference>
<feature type="active site" description="Tele-phosphohistidine intermediate" evidence="1">
    <location>
        <position position="8"/>
    </location>
</feature>
<reference evidence="3 4" key="1">
    <citation type="submission" date="2016-09" db="EMBL/GenBank/DDBJ databases">
        <authorList>
            <person name="Capua I."/>
            <person name="De Benedictis P."/>
            <person name="Joannis T."/>
            <person name="Lombin L.H."/>
            <person name="Cattoli G."/>
        </authorList>
    </citation>
    <scope>NUCLEOTIDE SEQUENCE [LARGE SCALE GENOMIC DNA]</scope>
    <source>
        <strain evidence="3 4">LMG 25899</strain>
    </source>
</reference>
<evidence type="ECO:0000256" key="1">
    <source>
        <dbReference type="PIRSR" id="PIRSR613078-1"/>
    </source>
</evidence>
<feature type="binding site" evidence="2">
    <location>
        <begin position="7"/>
        <end position="14"/>
    </location>
    <ligand>
        <name>substrate</name>
    </ligand>
</feature>
<dbReference type="InterPro" id="IPR029033">
    <property type="entry name" value="His_PPase_superfam"/>
</dbReference>
<dbReference type="PANTHER" id="PTHR48100">
    <property type="entry name" value="BROAD-SPECIFICITY PHOSPHATASE YOR283W-RELATED"/>
    <property type="match status" value="1"/>
</dbReference>
<dbReference type="PANTHER" id="PTHR48100:SF1">
    <property type="entry name" value="HISTIDINE PHOSPHATASE FAMILY PROTEIN-RELATED"/>
    <property type="match status" value="1"/>
</dbReference>
<dbReference type="RefSeq" id="WP_069697637.1">
    <property type="nucleotide sequence ID" value="NZ_JAGGMA010000017.1"/>
</dbReference>
<evidence type="ECO:0000313" key="4">
    <source>
        <dbReference type="Proteomes" id="UP000095256"/>
    </source>
</evidence>
<dbReference type="InterPro" id="IPR050275">
    <property type="entry name" value="PGM_Phosphatase"/>
</dbReference>
<dbReference type="SMART" id="SM00855">
    <property type="entry name" value="PGAM"/>
    <property type="match status" value="1"/>
</dbReference>
<organism evidence="3 4">
    <name type="scientific">Enterococcus rivorum</name>
    <dbReference type="NCBI Taxonomy" id="762845"/>
    <lineage>
        <taxon>Bacteria</taxon>
        <taxon>Bacillati</taxon>
        <taxon>Bacillota</taxon>
        <taxon>Bacilli</taxon>
        <taxon>Lactobacillales</taxon>
        <taxon>Enterococcaceae</taxon>
        <taxon>Enterococcus</taxon>
    </lineage>
</organism>
<feature type="active site" description="Proton donor/acceptor" evidence="1">
    <location>
        <position position="84"/>
    </location>
</feature>
<proteinExistence type="predicted"/>
<evidence type="ECO:0000256" key="2">
    <source>
        <dbReference type="PIRSR" id="PIRSR613078-2"/>
    </source>
</evidence>
<dbReference type="STRING" id="762845.BCR26_09790"/>